<organism evidence="2 3">
    <name type="scientific">Mycena citricolor</name>
    <dbReference type="NCBI Taxonomy" id="2018698"/>
    <lineage>
        <taxon>Eukaryota</taxon>
        <taxon>Fungi</taxon>
        <taxon>Dikarya</taxon>
        <taxon>Basidiomycota</taxon>
        <taxon>Agaricomycotina</taxon>
        <taxon>Agaricomycetes</taxon>
        <taxon>Agaricomycetidae</taxon>
        <taxon>Agaricales</taxon>
        <taxon>Marasmiineae</taxon>
        <taxon>Mycenaceae</taxon>
        <taxon>Mycena</taxon>
    </lineage>
</organism>
<protein>
    <submittedName>
        <fullName evidence="2">Uncharacterized protein</fullName>
    </submittedName>
</protein>
<feature type="compositionally biased region" description="Acidic residues" evidence="1">
    <location>
        <begin position="445"/>
        <end position="463"/>
    </location>
</feature>
<proteinExistence type="predicted"/>
<feature type="compositionally biased region" description="Pro residues" evidence="1">
    <location>
        <begin position="364"/>
        <end position="376"/>
    </location>
</feature>
<feature type="compositionally biased region" description="Basic residues" evidence="1">
    <location>
        <begin position="386"/>
        <end position="397"/>
    </location>
</feature>
<comment type="caution">
    <text evidence="2">The sequence shown here is derived from an EMBL/GenBank/DDBJ whole genome shotgun (WGS) entry which is preliminary data.</text>
</comment>
<dbReference type="AlphaFoldDB" id="A0AAD2HPN9"/>
<name>A0AAD2HPN9_9AGAR</name>
<feature type="region of interest" description="Disordered" evidence="1">
    <location>
        <begin position="361"/>
        <end position="466"/>
    </location>
</feature>
<dbReference type="EMBL" id="CAVNYO010000421">
    <property type="protein sequence ID" value="CAK5277847.1"/>
    <property type="molecule type" value="Genomic_DNA"/>
</dbReference>
<accession>A0AAD2HPN9</accession>
<reference evidence="2" key="1">
    <citation type="submission" date="2023-11" db="EMBL/GenBank/DDBJ databases">
        <authorList>
            <person name="De Vega J J."/>
            <person name="De Vega J J."/>
        </authorList>
    </citation>
    <scope>NUCLEOTIDE SEQUENCE</scope>
</reference>
<dbReference type="Proteomes" id="UP001295794">
    <property type="component" value="Unassembled WGS sequence"/>
</dbReference>
<evidence type="ECO:0000313" key="2">
    <source>
        <dbReference type="EMBL" id="CAK5277847.1"/>
    </source>
</evidence>
<evidence type="ECO:0000313" key="3">
    <source>
        <dbReference type="Proteomes" id="UP001295794"/>
    </source>
</evidence>
<gene>
    <name evidence="2" type="ORF">MYCIT1_LOCUS26992</name>
</gene>
<evidence type="ECO:0000256" key="1">
    <source>
        <dbReference type="SAM" id="MobiDB-lite"/>
    </source>
</evidence>
<sequence>MMSVQVMPPWHAHVPRSRPHWYEPPPVTEFSALAAPPLPVVPPLPQDGWPETTSFSALAAPVVPQYHHPPPQHHRPSPVQAPAQLLLSPPGPVIPSKNMCPLDREKMIHILNRFSEIIAGRFGVQRQVRLVIHGGSVMLLNQELHDLAAQTARFGVPAKQRTTTRDIDYIARSFALEWQQRYNIPNANEMLKMCICDVASEFGLGADWMNSDPDVALPWSTDPRTGGPTDPIHQAALNFEDSLTVYLSPNKLLKLVSVTPIWSIALKLVRFNAADREDVCILLRSGTLSVARHHWTTHKLEMFLLGSCYAMDYYHYDPHRVQELRRRMEEVVQEANKWDPETPPSSSLNVRVDPQVPLYRVYQPNPPTPPFIPPTPEMYDTDREQRRARRKEKKARKLAAITNQIRTKPSIYAEPSSAPPPKQSKRERVKSWLSFTRQSPPHSESDDEYDSQSEPDSDTDDDNAERRAKWRDHKAYAGSIPAGFVMHAVTEAQMDIADFMSAGMGSFGRGSVTDVPDGATVVAPAPEPWARHSFMAERVRQGTPHPGSWT</sequence>
<feature type="compositionally biased region" description="Polar residues" evidence="1">
    <location>
        <begin position="433"/>
        <end position="442"/>
    </location>
</feature>
<keyword evidence="3" id="KW-1185">Reference proteome</keyword>